<evidence type="ECO:0008006" key="3">
    <source>
        <dbReference type="Google" id="ProtNLM"/>
    </source>
</evidence>
<dbReference type="AlphaFoldDB" id="A0A8S3SQV6"/>
<reference evidence="1" key="1">
    <citation type="submission" date="2021-03" db="EMBL/GenBank/DDBJ databases">
        <authorList>
            <person name="Bekaert M."/>
        </authorList>
    </citation>
    <scope>NUCLEOTIDE SEQUENCE</scope>
</reference>
<evidence type="ECO:0000313" key="1">
    <source>
        <dbReference type="EMBL" id="CAG2220454.1"/>
    </source>
</evidence>
<protein>
    <recommendedName>
        <fullName evidence="3">B box-type domain-containing protein</fullName>
    </recommendedName>
</protein>
<dbReference type="EMBL" id="CAJPWZ010001662">
    <property type="protein sequence ID" value="CAG2220454.1"/>
    <property type="molecule type" value="Genomic_DNA"/>
</dbReference>
<sequence>MGKSSSKVSFSPSCKLCEDRKASKPEPSIWSCKECWILMCDSCKQNIHPEMMHPETHTVREIGKEDDDSAVISSVVNTYKTKSKNIMKVLCSNDDIIYYRHFNSEKSENRVVKTKISKSMKILQKVDIEIIDIALSSTDDLLFSSLQSPSELKTFAKSGETKTLLDVSPMAIFCIHVNREDEQILVLVEQSEPYNQTIAVFGTDHEKKVTIDNKSKIFNKIRRIVCDSRNQIYAIDEKADKDGNRRVVSFDFEGNIIFSYDGCERIKTDLFAPTDIVVTADDNIIIADMFSNALHVLNTNGELIALQNTMEYGIEMPESLSIDKAGYLLIGCDTFEKRKGPFANIYRVKTSENYL</sequence>
<dbReference type="OrthoDB" id="6265224at2759"/>
<proteinExistence type="predicted"/>
<dbReference type="InterPro" id="IPR011042">
    <property type="entry name" value="6-blade_b-propeller_TolB-like"/>
</dbReference>
<dbReference type="Proteomes" id="UP000683360">
    <property type="component" value="Unassembled WGS sequence"/>
</dbReference>
<organism evidence="1 2">
    <name type="scientific">Mytilus edulis</name>
    <name type="common">Blue mussel</name>
    <dbReference type="NCBI Taxonomy" id="6550"/>
    <lineage>
        <taxon>Eukaryota</taxon>
        <taxon>Metazoa</taxon>
        <taxon>Spiralia</taxon>
        <taxon>Lophotrochozoa</taxon>
        <taxon>Mollusca</taxon>
        <taxon>Bivalvia</taxon>
        <taxon>Autobranchia</taxon>
        <taxon>Pteriomorphia</taxon>
        <taxon>Mytilida</taxon>
        <taxon>Mytiloidea</taxon>
        <taxon>Mytilidae</taxon>
        <taxon>Mytilinae</taxon>
        <taxon>Mytilus</taxon>
    </lineage>
</organism>
<keyword evidence="2" id="KW-1185">Reference proteome</keyword>
<evidence type="ECO:0000313" key="2">
    <source>
        <dbReference type="Proteomes" id="UP000683360"/>
    </source>
</evidence>
<dbReference type="Gene3D" id="2.120.10.30">
    <property type="entry name" value="TolB, C-terminal domain"/>
    <property type="match status" value="1"/>
</dbReference>
<dbReference type="SUPFAM" id="SSF63825">
    <property type="entry name" value="YWTD domain"/>
    <property type="match status" value="1"/>
</dbReference>
<accession>A0A8S3SQV6</accession>
<name>A0A8S3SQV6_MYTED</name>
<comment type="caution">
    <text evidence="1">The sequence shown here is derived from an EMBL/GenBank/DDBJ whole genome shotgun (WGS) entry which is preliminary data.</text>
</comment>
<gene>
    <name evidence="1" type="ORF">MEDL_33916</name>
</gene>